<sequence length="189" mass="20285">MPQTLPRLSLLSRLRTLAVSLYLAARGTPHGGHLFIRDGFPRFPGGGDVHFGYRVNMQCDLAPVWLRAARGASIELGDRTFINAGTEIIAAQLVTIGPHCRIGPFCTISDTNHHPVHEGEMARVAPVILGRNVWLGRGVIVLPGSVIGDHSVIGAGSVVSGTVPPRQVWRGNPAVHVKDVRCSPDFVRG</sequence>
<dbReference type="InterPro" id="IPR011004">
    <property type="entry name" value="Trimer_LpxA-like_sf"/>
</dbReference>
<reference evidence="1 2" key="1">
    <citation type="submission" date="2023-03" db="EMBL/GenBank/DDBJ databases">
        <title>Novosphingobium cyanobacteriorum sp. nov., isolated from a eutrophic reservoir during the Microcystis bloom period.</title>
        <authorList>
            <person name="Kang M."/>
            <person name="Le V."/>
            <person name="Ko S.-R."/>
            <person name="Lee S.-A."/>
            <person name="Ahn C.-Y."/>
        </authorList>
    </citation>
    <scope>NUCLEOTIDE SEQUENCE [LARGE SCALE GENOMIC DNA]</scope>
    <source>
        <strain evidence="1 2">HBC54</strain>
    </source>
</reference>
<evidence type="ECO:0000313" key="1">
    <source>
        <dbReference type="EMBL" id="MDF8333383.1"/>
    </source>
</evidence>
<dbReference type="InterPro" id="IPR051159">
    <property type="entry name" value="Hexapeptide_acetyltransf"/>
</dbReference>
<dbReference type="RefSeq" id="WP_277277018.1">
    <property type="nucleotide sequence ID" value="NZ_JAROCY010000007.1"/>
</dbReference>
<accession>A0ABT6CIM1</accession>
<dbReference type="PANTHER" id="PTHR23416">
    <property type="entry name" value="SIALIC ACID SYNTHASE-RELATED"/>
    <property type="match status" value="1"/>
</dbReference>
<dbReference type="CDD" id="cd04647">
    <property type="entry name" value="LbH_MAT_like"/>
    <property type="match status" value="1"/>
</dbReference>
<dbReference type="SUPFAM" id="SSF51161">
    <property type="entry name" value="Trimeric LpxA-like enzymes"/>
    <property type="match status" value="1"/>
</dbReference>
<name>A0ABT6CIM1_9SPHN</name>
<keyword evidence="2" id="KW-1185">Reference proteome</keyword>
<dbReference type="Proteomes" id="UP001222770">
    <property type="component" value="Unassembled WGS sequence"/>
</dbReference>
<dbReference type="GO" id="GO:0016746">
    <property type="term" value="F:acyltransferase activity"/>
    <property type="evidence" value="ECO:0007669"/>
    <property type="project" value="UniProtKB-KW"/>
</dbReference>
<keyword evidence="1" id="KW-0012">Acyltransferase</keyword>
<dbReference type="EMBL" id="JAROCY010000007">
    <property type="protein sequence ID" value="MDF8333383.1"/>
    <property type="molecule type" value="Genomic_DNA"/>
</dbReference>
<gene>
    <name evidence="1" type="ORF">POM99_09240</name>
</gene>
<protein>
    <submittedName>
        <fullName evidence="1">Acyltransferase</fullName>
    </submittedName>
</protein>
<dbReference type="Pfam" id="PF00132">
    <property type="entry name" value="Hexapep"/>
    <property type="match status" value="1"/>
</dbReference>
<organism evidence="1 2">
    <name type="scientific">Novosphingobium cyanobacteriorum</name>
    <dbReference type="NCBI Taxonomy" id="3024215"/>
    <lineage>
        <taxon>Bacteria</taxon>
        <taxon>Pseudomonadati</taxon>
        <taxon>Pseudomonadota</taxon>
        <taxon>Alphaproteobacteria</taxon>
        <taxon>Sphingomonadales</taxon>
        <taxon>Sphingomonadaceae</taxon>
        <taxon>Novosphingobium</taxon>
    </lineage>
</organism>
<keyword evidence="1" id="KW-0808">Transferase</keyword>
<evidence type="ECO:0000313" key="2">
    <source>
        <dbReference type="Proteomes" id="UP001222770"/>
    </source>
</evidence>
<comment type="caution">
    <text evidence="1">The sequence shown here is derived from an EMBL/GenBank/DDBJ whole genome shotgun (WGS) entry which is preliminary data.</text>
</comment>
<dbReference type="Gene3D" id="2.160.10.10">
    <property type="entry name" value="Hexapeptide repeat proteins"/>
    <property type="match status" value="1"/>
</dbReference>
<proteinExistence type="predicted"/>
<dbReference type="InterPro" id="IPR001451">
    <property type="entry name" value="Hexapep"/>
</dbReference>